<sequence>MALALLSTGCHVYLGGDDDGGSGVDAGPPICDMPPPPPPLLLVNPETGECEDFSSGGFYCDPVTCECFPTPGAPPPSWAPCSSSCTGLGELACLEQSGCRAAYRQDDFRACFAVDTQGPVQGVCEGFDAWACSTRDDCIARHSGSYDAVPLADAPSDAAAALIPPLAPLGFFESCEQEPTRCDDDANCGPGEYCEISSGGCPPEPCDPDDPRCDGFCGGVCTPNQGQCFAEVDCAAAPPQCSLGSVPEVSNGCWTGACVFTDDCPRAPFEQCYGEPTCDVPPPSCPSDQMPQIVNGCWTGACIPAELCQGEPVEGSCYGRFTCDEDAPECPEGRVPGLADGCWTGSCISLDACGPVPAGHSCSSPASCESLPPPCPSEYVPLIDGDSLCWSGVCAPPATCAAAS</sequence>
<proteinExistence type="predicted"/>
<name>D0LZN3_HALO1</name>
<evidence type="ECO:0000313" key="1">
    <source>
        <dbReference type="EMBL" id="ACY18012.1"/>
    </source>
</evidence>
<dbReference type="HOGENOM" id="CLU_681091_0_0_7"/>
<dbReference type="EMBL" id="CP001804">
    <property type="protein sequence ID" value="ACY18012.1"/>
    <property type="molecule type" value="Genomic_DNA"/>
</dbReference>
<dbReference type="AlphaFoldDB" id="D0LZN3"/>
<organism evidence="1 2">
    <name type="scientific">Haliangium ochraceum (strain DSM 14365 / JCM 11303 / SMP-2)</name>
    <dbReference type="NCBI Taxonomy" id="502025"/>
    <lineage>
        <taxon>Bacteria</taxon>
        <taxon>Pseudomonadati</taxon>
        <taxon>Myxococcota</taxon>
        <taxon>Polyangia</taxon>
        <taxon>Haliangiales</taxon>
        <taxon>Kofleriaceae</taxon>
        <taxon>Haliangium</taxon>
    </lineage>
</organism>
<protein>
    <submittedName>
        <fullName evidence="1">Uncharacterized protein</fullName>
    </submittedName>
</protein>
<accession>D0LZN3</accession>
<evidence type="ECO:0000313" key="2">
    <source>
        <dbReference type="Proteomes" id="UP000001880"/>
    </source>
</evidence>
<reference evidence="1 2" key="1">
    <citation type="journal article" date="2010" name="Stand. Genomic Sci.">
        <title>Complete genome sequence of Haliangium ochraceum type strain (SMP-2).</title>
        <authorList>
            <consortium name="US DOE Joint Genome Institute (JGI-PGF)"/>
            <person name="Ivanova N."/>
            <person name="Daum C."/>
            <person name="Lang E."/>
            <person name="Abt B."/>
            <person name="Kopitz M."/>
            <person name="Saunders E."/>
            <person name="Lapidus A."/>
            <person name="Lucas S."/>
            <person name="Glavina Del Rio T."/>
            <person name="Nolan M."/>
            <person name="Tice H."/>
            <person name="Copeland A."/>
            <person name="Cheng J.F."/>
            <person name="Chen F."/>
            <person name="Bruce D."/>
            <person name="Goodwin L."/>
            <person name="Pitluck S."/>
            <person name="Mavromatis K."/>
            <person name="Pati A."/>
            <person name="Mikhailova N."/>
            <person name="Chen A."/>
            <person name="Palaniappan K."/>
            <person name="Land M."/>
            <person name="Hauser L."/>
            <person name="Chang Y.J."/>
            <person name="Jeffries C.D."/>
            <person name="Detter J.C."/>
            <person name="Brettin T."/>
            <person name="Rohde M."/>
            <person name="Goker M."/>
            <person name="Bristow J."/>
            <person name="Markowitz V."/>
            <person name="Eisen J.A."/>
            <person name="Hugenholtz P."/>
            <person name="Kyrpides N.C."/>
            <person name="Klenk H.P."/>
        </authorList>
    </citation>
    <scope>NUCLEOTIDE SEQUENCE [LARGE SCALE GENOMIC DNA]</scope>
    <source>
        <strain evidence="2">DSM 14365 / CIP 107738 / JCM 11303 / AJ 13395 / SMP-2</strain>
    </source>
</reference>
<keyword evidence="2" id="KW-1185">Reference proteome</keyword>
<dbReference type="KEGG" id="hoh:Hoch_5529"/>
<dbReference type="Proteomes" id="UP000001880">
    <property type="component" value="Chromosome"/>
</dbReference>
<gene>
    <name evidence="1" type="ordered locus">Hoch_5529</name>
</gene>